<keyword evidence="3 5" id="KW-0539">Nucleus</keyword>
<dbReference type="GeneID" id="63715263"/>
<dbReference type="GO" id="GO:0010499">
    <property type="term" value="P:proteasomal ubiquitin-independent protein catabolic process"/>
    <property type="evidence" value="ECO:0007669"/>
    <property type="project" value="EnsemblFungi"/>
</dbReference>
<dbReference type="InterPro" id="IPR050115">
    <property type="entry name" value="Proteasome_alpha"/>
</dbReference>
<dbReference type="FunCoup" id="A0A151GWK1">
    <property type="interactions" value="975"/>
</dbReference>
<dbReference type="CDD" id="cd03758">
    <property type="entry name" value="proteasome_beta_type_2"/>
    <property type="match status" value="1"/>
</dbReference>
<comment type="similarity">
    <text evidence="5">Belongs to the peptidase T1B family.</text>
</comment>
<comment type="caution">
    <text evidence="6">The sequence shown here is derived from an EMBL/GenBank/DDBJ whole genome shotgun (WGS) entry which is preliminary data.</text>
</comment>
<evidence type="ECO:0000313" key="6">
    <source>
        <dbReference type="EMBL" id="KYK61478.1"/>
    </source>
</evidence>
<comment type="subunit">
    <text evidence="5">Component of the proteasome complex.</text>
</comment>
<dbReference type="STRING" id="98403.A0A151GWK1"/>
<accession>A0A151GWK1</accession>
<evidence type="ECO:0000256" key="2">
    <source>
        <dbReference type="ARBA" id="ARBA00022942"/>
    </source>
</evidence>
<name>A0A151GWK1_DRECN</name>
<proteinExistence type="inferred from homology"/>
<dbReference type="GO" id="GO:0005789">
    <property type="term" value="C:endoplasmic reticulum membrane"/>
    <property type="evidence" value="ECO:0007669"/>
    <property type="project" value="EnsemblFungi"/>
</dbReference>
<protein>
    <recommendedName>
        <fullName evidence="5">Proteasome subunit beta</fullName>
    </recommendedName>
</protein>
<reference evidence="6 7" key="1">
    <citation type="journal article" date="2016" name="Sci. Rep.">
        <title>Insights into Adaptations to a Near-Obligate Nematode Endoparasitic Lifestyle from the Finished Genome of Drechmeria coniospora.</title>
        <authorList>
            <person name="Zhang L."/>
            <person name="Zhou Z."/>
            <person name="Guo Q."/>
            <person name="Fokkens L."/>
            <person name="Miskei M."/>
            <person name="Pocsi I."/>
            <person name="Zhang W."/>
            <person name="Chen M."/>
            <person name="Wang L."/>
            <person name="Sun Y."/>
            <person name="Donzelli B.G."/>
            <person name="Gibson D.M."/>
            <person name="Nelson D.R."/>
            <person name="Luo J.G."/>
            <person name="Rep M."/>
            <person name="Liu H."/>
            <person name="Yang S."/>
            <person name="Wang J."/>
            <person name="Krasnoff S.B."/>
            <person name="Xu Y."/>
            <person name="Molnar I."/>
            <person name="Lin M."/>
        </authorList>
    </citation>
    <scope>NUCLEOTIDE SEQUENCE [LARGE SCALE GENOMIC DNA]</scope>
    <source>
        <strain evidence="6 7">ARSEF 6962</strain>
    </source>
</reference>
<dbReference type="Proteomes" id="UP000076580">
    <property type="component" value="Chromosome 01"/>
</dbReference>
<dbReference type="GO" id="GO:0005634">
    <property type="term" value="C:nucleus"/>
    <property type="evidence" value="ECO:0007669"/>
    <property type="project" value="UniProtKB-SubCell"/>
</dbReference>
<dbReference type="GO" id="GO:0019774">
    <property type="term" value="C:proteasome core complex, beta-subunit complex"/>
    <property type="evidence" value="ECO:0007669"/>
    <property type="project" value="EnsemblFungi"/>
</dbReference>
<dbReference type="Pfam" id="PF00227">
    <property type="entry name" value="Proteasome"/>
    <property type="match status" value="1"/>
</dbReference>
<keyword evidence="7" id="KW-1185">Reference proteome</keyword>
<dbReference type="GO" id="GO:0043161">
    <property type="term" value="P:proteasome-mediated ubiquitin-dependent protein catabolic process"/>
    <property type="evidence" value="ECO:0007669"/>
    <property type="project" value="EnsemblFungi"/>
</dbReference>
<sequence>MRGATILKASDDKTRSLNKHVLMAFSGESGDTGADRIEPARNAQLYSMRNETELSPSALAHFVRGELASSLRSRKPYNVNLLMGGVDPITGKPHLYWLDYLAALAEVPYAAHGYAQYYCLSILDKHHHPDIELDEGIKLLQLCTDELKRRLPVDFKGMIVKAIKADGIREIEFDDDRVTLIDASDRIFRLECVPVHWRRGLDEEGLVAPVAPKSGVYFEKKRTLAVGDASPSGVGDW</sequence>
<evidence type="ECO:0000313" key="7">
    <source>
        <dbReference type="Proteomes" id="UP000076580"/>
    </source>
</evidence>
<organism evidence="6 7">
    <name type="scientific">Drechmeria coniospora</name>
    <name type="common">Nematophagous fungus</name>
    <name type="synonym">Meria coniospora</name>
    <dbReference type="NCBI Taxonomy" id="98403"/>
    <lineage>
        <taxon>Eukaryota</taxon>
        <taxon>Fungi</taxon>
        <taxon>Dikarya</taxon>
        <taxon>Ascomycota</taxon>
        <taxon>Pezizomycotina</taxon>
        <taxon>Sordariomycetes</taxon>
        <taxon>Hypocreomycetidae</taxon>
        <taxon>Hypocreales</taxon>
        <taxon>Ophiocordycipitaceae</taxon>
        <taxon>Drechmeria</taxon>
    </lineage>
</organism>
<dbReference type="GO" id="GO:0061133">
    <property type="term" value="F:endopeptidase activator activity"/>
    <property type="evidence" value="ECO:0007669"/>
    <property type="project" value="EnsemblFungi"/>
</dbReference>
<evidence type="ECO:0000256" key="4">
    <source>
        <dbReference type="ARBA" id="ARBA00026071"/>
    </source>
</evidence>
<dbReference type="InterPro" id="IPR029055">
    <property type="entry name" value="Ntn_hydrolases_N"/>
</dbReference>
<evidence type="ECO:0000256" key="3">
    <source>
        <dbReference type="ARBA" id="ARBA00023242"/>
    </source>
</evidence>
<dbReference type="RefSeq" id="XP_040660830.1">
    <property type="nucleotide sequence ID" value="XM_040799947.1"/>
</dbReference>
<dbReference type="InterPro" id="IPR001353">
    <property type="entry name" value="Proteasome_sua/b"/>
</dbReference>
<dbReference type="InterPro" id="IPR023333">
    <property type="entry name" value="Proteasome_suB-type"/>
</dbReference>
<gene>
    <name evidence="6" type="ORF">DCS_02620</name>
</gene>
<dbReference type="PROSITE" id="PS51476">
    <property type="entry name" value="PROTEASOME_BETA_2"/>
    <property type="match status" value="1"/>
</dbReference>
<evidence type="ECO:0000256" key="5">
    <source>
        <dbReference type="RuleBase" id="RU004203"/>
    </source>
</evidence>
<dbReference type="EMBL" id="LAYC01000001">
    <property type="protein sequence ID" value="KYK61478.1"/>
    <property type="molecule type" value="Genomic_DNA"/>
</dbReference>
<comment type="subunit">
    <text evidence="4">The 26S proteasome consists of a 20S proteasome core and two 19S regulatory subunits. The 20S proteasome core is composed of 28 subunits that are arranged in four stacked rings, resulting in a barrel-shaped structure. The two end rings are each formed by seven alpha subunits, and the two central rings are each formed by seven beta subunits. The catalytic chamber with the active sites is on the inside of the barrel.</text>
</comment>
<dbReference type="PANTHER" id="PTHR11599">
    <property type="entry name" value="PROTEASOME SUBUNIT ALPHA/BETA"/>
    <property type="match status" value="1"/>
</dbReference>
<keyword evidence="2 5" id="KW-0647">Proteasome</keyword>
<comment type="subcellular location">
    <subcellularLocation>
        <location evidence="5">Cytoplasm</location>
    </subcellularLocation>
    <subcellularLocation>
        <location evidence="5">Nucleus</location>
    </subcellularLocation>
</comment>
<keyword evidence="1 5" id="KW-0963">Cytoplasm</keyword>
<dbReference type="SUPFAM" id="SSF56235">
    <property type="entry name" value="N-terminal nucleophile aminohydrolases (Ntn hydrolases)"/>
    <property type="match status" value="1"/>
</dbReference>
<evidence type="ECO:0000256" key="1">
    <source>
        <dbReference type="ARBA" id="ARBA00022490"/>
    </source>
</evidence>
<dbReference type="InParanoid" id="A0A151GWK1"/>
<comment type="function">
    <text evidence="5">Component of the proteasome, a multicatalytic proteinase complex which is characterized by its ability to cleave peptides with Arg, Phe, Tyr, Leu, and Glu adjacent to the leaving group at neutral or slightly basic pH. The proteasome has an ATP-dependent proteolytic activity.</text>
</comment>
<dbReference type="Gene3D" id="3.60.20.10">
    <property type="entry name" value="Glutamine Phosphoribosylpyrophosphate, subunit 1, domain 1"/>
    <property type="match status" value="1"/>
</dbReference>
<dbReference type="AlphaFoldDB" id="A0A151GWK1"/>
<dbReference type="InterPro" id="IPR035206">
    <property type="entry name" value="Proteasome_beta2"/>
</dbReference>